<protein>
    <submittedName>
        <fullName evidence="3">Head morphogenesis protein</fullName>
    </submittedName>
</protein>
<evidence type="ECO:0000313" key="4">
    <source>
        <dbReference type="Proteomes" id="UP000621856"/>
    </source>
</evidence>
<evidence type="ECO:0000259" key="1">
    <source>
        <dbReference type="Pfam" id="PF04233"/>
    </source>
</evidence>
<keyword evidence="5" id="KW-1185">Reference proteome</keyword>
<gene>
    <name evidence="3" type="ORF">FF098_014810</name>
    <name evidence="2" type="ORF">GCM10011355_27360</name>
</gene>
<dbReference type="RefSeq" id="WP_155141963.1">
    <property type="nucleotide sequence ID" value="NZ_BMGZ01000003.1"/>
</dbReference>
<dbReference type="EMBL" id="VCJR02000003">
    <property type="protein sequence ID" value="NHK29189.1"/>
    <property type="molecule type" value="Genomic_DNA"/>
</dbReference>
<evidence type="ECO:0000313" key="5">
    <source>
        <dbReference type="Proteomes" id="UP000818603"/>
    </source>
</evidence>
<evidence type="ECO:0000313" key="2">
    <source>
        <dbReference type="EMBL" id="GGI00030.1"/>
    </source>
</evidence>
<proteinExistence type="predicted"/>
<reference evidence="2" key="3">
    <citation type="submission" date="2020-09" db="EMBL/GenBank/DDBJ databases">
        <authorList>
            <person name="Sun Q."/>
            <person name="Zhou Y."/>
        </authorList>
    </citation>
    <scope>NUCLEOTIDE SEQUENCE</scope>
    <source>
        <strain evidence="2">CGMCC 1.14984</strain>
    </source>
</reference>
<dbReference type="Pfam" id="PF04233">
    <property type="entry name" value="Phage_Mu_F"/>
    <property type="match status" value="1"/>
</dbReference>
<reference evidence="3 5" key="2">
    <citation type="submission" date="2020-02" db="EMBL/GenBank/DDBJ databases">
        <title>Genome sequence of Parvularcula flava strain NH6-79.</title>
        <authorList>
            <person name="Abdul Karim M.H."/>
            <person name="Lam M.Q."/>
            <person name="Chen S.J."/>
            <person name="Yahya A."/>
            <person name="Shahir S."/>
            <person name="Shamsir M.S."/>
            <person name="Chong C.S."/>
        </authorList>
    </citation>
    <scope>NUCLEOTIDE SEQUENCE [LARGE SCALE GENOMIC DNA]</scope>
    <source>
        <strain evidence="3 5">NH6-79</strain>
    </source>
</reference>
<dbReference type="AlphaFoldDB" id="A0A8J3A9W3"/>
<accession>A0A8J3A9W3</accession>
<comment type="caution">
    <text evidence="2">The sequence shown here is derived from an EMBL/GenBank/DDBJ whole genome shotgun (WGS) entry which is preliminary data.</text>
</comment>
<sequence>MTPSERERLAELLDIHDRRIREAFLQAIAETSNRVTLARVVEALERGNIEAALDALLLDSASFDLIAEAVRQAYIDGGRFGASVLSGTRAGFSATILFDVRNPAAERWLLEKSSRLIQAIVEDQRQGVREALADGMRRGVNPRSTALDIVGRVQKGQNIRSGGKLGLTAHQMGYVSQARSQLSSGDPAMMKAYLRRKLRDGRYDRTVLKAIRDGKPLTGAQIDVIIGRYADRLLKHRGDTIARTESLSAMTASRYEATRQAIQSGTLPAFAVEMEWNATPDARVRDSHIYLHRDRVRFGEAFQTIHGNRLRYPGDAELGATGKDLINCRCRGDVRVDWIAVAKWKKARGG</sequence>
<name>A0A8J3A9W3_9PROT</name>
<reference evidence="2" key="1">
    <citation type="journal article" date="2014" name="Int. J. Syst. Evol. Microbiol.">
        <title>Complete genome sequence of Corynebacterium casei LMG S-19264T (=DSM 44701T), isolated from a smear-ripened cheese.</title>
        <authorList>
            <consortium name="US DOE Joint Genome Institute (JGI-PGF)"/>
            <person name="Walter F."/>
            <person name="Albersmeier A."/>
            <person name="Kalinowski J."/>
            <person name="Ruckert C."/>
        </authorList>
    </citation>
    <scope>NUCLEOTIDE SEQUENCE</scope>
    <source>
        <strain evidence="2">CGMCC 1.14984</strain>
    </source>
</reference>
<evidence type="ECO:0000313" key="3">
    <source>
        <dbReference type="EMBL" id="NHK29189.1"/>
    </source>
</evidence>
<dbReference type="Proteomes" id="UP000621856">
    <property type="component" value="Unassembled WGS sequence"/>
</dbReference>
<dbReference type="InterPro" id="IPR006528">
    <property type="entry name" value="Phage_head_morphogenesis_dom"/>
</dbReference>
<feature type="domain" description="Phage head morphogenesis" evidence="1">
    <location>
        <begin position="219"/>
        <end position="331"/>
    </location>
</feature>
<organism evidence="2 4">
    <name type="scientific">Aquisalinus luteolus</name>
    <dbReference type="NCBI Taxonomy" id="1566827"/>
    <lineage>
        <taxon>Bacteria</taxon>
        <taxon>Pseudomonadati</taxon>
        <taxon>Pseudomonadota</taxon>
        <taxon>Alphaproteobacteria</taxon>
        <taxon>Parvularculales</taxon>
        <taxon>Parvularculaceae</taxon>
        <taxon>Aquisalinus</taxon>
    </lineage>
</organism>
<dbReference type="EMBL" id="BMGZ01000003">
    <property type="protein sequence ID" value="GGI00030.1"/>
    <property type="molecule type" value="Genomic_DNA"/>
</dbReference>
<dbReference type="Proteomes" id="UP000818603">
    <property type="component" value="Unassembled WGS sequence"/>
</dbReference>